<evidence type="ECO:0000256" key="1">
    <source>
        <dbReference type="SAM" id="MobiDB-lite"/>
    </source>
</evidence>
<reference evidence="2" key="3">
    <citation type="submission" date="2021-05" db="UniProtKB">
        <authorList>
            <consortium name="EnsemblPlants"/>
        </authorList>
    </citation>
    <scope>IDENTIFICATION</scope>
    <source>
        <strain evidence="2">cv. B73</strain>
    </source>
</reference>
<dbReference type="AlphaFoldDB" id="A0A804PT66"/>
<sequence length="172" mass="18512">MKGAASGNPTTWRTGRAWLEERGELLVAMGGRRKGAVEGASTVERSAAGLLTVDSRGRQMQWRKGAQNCWPELGLGHGKEGGRRKESRLVEMGELGSMQMWSSPFGAVAGGVHGCWPSRGVSVLPRSFCSCAHEAEKEEDGRAREEGAAARQEEEKRSGRGERATSMLAAVK</sequence>
<dbReference type="EnsemblPlants" id="Zm00001eb268350_T001">
    <property type="protein sequence ID" value="Zm00001eb268350_P001"/>
    <property type="gene ID" value="Zm00001eb268350"/>
</dbReference>
<evidence type="ECO:0000313" key="2">
    <source>
        <dbReference type="EnsemblPlants" id="Zm00001eb268350_P001"/>
    </source>
</evidence>
<evidence type="ECO:0000313" key="3">
    <source>
        <dbReference type="Proteomes" id="UP000007305"/>
    </source>
</evidence>
<name>A0A804PT66_MAIZE</name>
<feature type="compositionally biased region" description="Basic and acidic residues" evidence="1">
    <location>
        <begin position="135"/>
        <end position="163"/>
    </location>
</feature>
<feature type="region of interest" description="Disordered" evidence="1">
    <location>
        <begin position="135"/>
        <end position="172"/>
    </location>
</feature>
<dbReference type="Gramene" id="Zm00001eb268350_T001">
    <property type="protein sequence ID" value="Zm00001eb268350_P001"/>
    <property type="gene ID" value="Zm00001eb268350"/>
</dbReference>
<dbReference type="Proteomes" id="UP000007305">
    <property type="component" value="Chromosome 6"/>
</dbReference>
<organism evidence="2 3">
    <name type="scientific">Zea mays</name>
    <name type="common">Maize</name>
    <dbReference type="NCBI Taxonomy" id="4577"/>
    <lineage>
        <taxon>Eukaryota</taxon>
        <taxon>Viridiplantae</taxon>
        <taxon>Streptophyta</taxon>
        <taxon>Embryophyta</taxon>
        <taxon>Tracheophyta</taxon>
        <taxon>Spermatophyta</taxon>
        <taxon>Magnoliopsida</taxon>
        <taxon>Liliopsida</taxon>
        <taxon>Poales</taxon>
        <taxon>Poaceae</taxon>
        <taxon>PACMAD clade</taxon>
        <taxon>Panicoideae</taxon>
        <taxon>Andropogonodae</taxon>
        <taxon>Andropogoneae</taxon>
        <taxon>Tripsacinae</taxon>
        <taxon>Zea</taxon>
    </lineage>
</organism>
<keyword evidence="3" id="KW-1185">Reference proteome</keyword>
<dbReference type="InParanoid" id="A0A804PT66"/>
<proteinExistence type="predicted"/>
<reference evidence="3" key="1">
    <citation type="journal article" date="2009" name="Science">
        <title>The B73 maize genome: complexity, diversity, and dynamics.</title>
        <authorList>
            <person name="Schnable P.S."/>
            <person name="Ware D."/>
            <person name="Fulton R.S."/>
            <person name="Stein J.C."/>
            <person name="Wei F."/>
            <person name="Pasternak S."/>
            <person name="Liang C."/>
            <person name="Zhang J."/>
            <person name="Fulton L."/>
            <person name="Graves T.A."/>
            <person name="Minx P."/>
            <person name="Reily A.D."/>
            <person name="Courtney L."/>
            <person name="Kruchowski S.S."/>
            <person name="Tomlinson C."/>
            <person name="Strong C."/>
            <person name="Delehaunty K."/>
            <person name="Fronick C."/>
            <person name="Courtney B."/>
            <person name="Rock S.M."/>
            <person name="Belter E."/>
            <person name="Du F."/>
            <person name="Kim K."/>
            <person name="Abbott R.M."/>
            <person name="Cotton M."/>
            <person name="Levy A."/>
            <person name="Marchetto P."/>
            <person name="Ochoa K."/>
            <person name="Jackson S.M."/>
            <person name="Gillam B."/>
            <person name="Chen W."/>
            <person name="Yan L."/>
            <person name="Higginbotham J."/>
            <person name="Cardenas M."/>
            <person name="Waligorski J."/>
            <person name="Applebaum E."/>
            <person name="Phelps L."/>
            <person name="Falcone J."/>
            <person name="Kanchi K."/>
            <person name="Thane T."/>
            <person name="Scimone A."/>
            <person name="Thane N."/>
            <person name="Henke J."/>
            <person name="Wang T."/>
            <person name="Ruppert J."/>
            <person name="Shah N."/>
            <person name="Rotter K."/>
            <person name="Hodges J."/>
            <person name="Ingenthron E."/>
            <person name="Cordes M."/>
            <person name="Kohlberg S."/>
            <person name="Sgro J."/>
            <person name="Delgado B."/>
            <person name="Mead K."/>
            <person name="Chinwalla A."/>
            <person name="Leonard S."/>
            <person name="Crouse K."/>
            <person name="Collura K."/>
            <person name="Kudrna D."/>
            <person name="Currie J."/>
            <person name="He R."/>
            <person name="Angelova A."/>
            <person name="Rajasekar S."/>
            <person name="Mueller T."/>
            <person name="Lomeli R."/>
            <person name="Scara G."/>
            <person name="Ko A."/>
            <person name="Delaney K."/>
            <person name="Wissotski M."/>
            <person name="Lopez G."/>
            <person name="Campos D."/>
            <person name="Braidotti M."/>
            <person name="Ashley E."/>
            <person name="Golser W."/>
            <person name="Kim H."/>
            <person name="Lee S."/>
            <person name="Lin J."/>
            <person name="Dujmic Z."/>
            <person name="Kim W."/>
            <person name="Talag J."/>
            <person name="Zuccolo A."/>
            <person name="Fan C."/>
            <person name="Sebastian A."/>
            <person name="Kramer M."/>
            <person name="Spiegel L."/>
            <person name="Nascimento L."/>
            <person name="Zutavern T."/>
            <person name="Miller B."/>
            <person name="Ambroise C."/>
            <person name="Muller S."/>
            <person name="Spooner W."/>
            <person name="Narechania A."/>
            <person name="Ren L."/>
            <person name="Wei S."/>
            <person name="Kumari S."/>
            <person name="Faga B."/>
            <person name="Levy M.J."/>
            <person name="McMahan L."/>
            <person name="Van Buren P."/>
            <person name="Vaughn M.W."/>
            <person name="Ying K."/>
            <person name="Yeh C.-T."/>
            <person name="Emrich S.J."/>
            <person name="Jia Y."/>
            <person name="Kalyanaraman A."/>
            <person name="Hsia A.-P."/>
            <person name="Barbazuk W.B."/>
            <person name="Baucom R.S."/>
            <person name="Brutnell T.P."/>
            <person name="Carpita N.C."/>
            <person name="Chaparro C."/>
            <person name="Chia J.-M."/>
            <person name="Deragon J.-M."/>
            <person name="Estill J.C."/>
            <person name="Fu Y."/>
            <person name="Jeddeloh J.A."/>
            <person name="Han Y."/>
            <person name="Lee H."/>
            <person name="Li P."/>
            <person name="Lisch D.R."/>
            <person name="Liu S."/>
            <person name="Liu Z."/>
            <person name="Nagel D.H."/>
            <person name="McCann M.C."/>
            <person name="SanMiguel P."/>
            <person name="Myers A.M."/>
            <person name="Nettleton D."/>
            <person name="Nguyen J."/>
            <person name="Penning B.W."/>
            <person name="Ponnala L."/>
            <person name="Schneider K.L."/>
            <person name="Schwartz D.C."/>
            <person name="Sharma A."/>
            <person name="Soderlund C."/>
            <person name="Springer N.M."/>
            <person name="Sun Q."/>
            <person name="Wang H."/>
            <person name="Waterman M."/>
            <person name="Westerman R."/>
            <person name="Wolfgruber T.K."/>
            <person name="Yang L."/>
            <person name="Yu Y."/>
            <person name="Zhang L."/>
            <person name="Zhou S."/>
            <person name="Zhu Q."/>
            <person name="Bennetzen J.L."/>
            <person name="Dawe R.K."/>
            <person name="Jiang J."/>
            <person name="Jiang N."/>
            <person name="Presting G.G."/>
            <person name="Wessler S.R."/>
            <person name="Aluru S."/>
            <person name="Martienssen R.A."/>
            <person name="Clifton S.W."/>
            <person name="McCombie W.R."/>
            <person name="Wing R.A."/>
            <person name="Wilson R.K."/>
        </authorList>
    </citation>
    <scope>NUCLEOTIDE SEQUENCE [LARGE SCALE GENOMIC DNA]</scope>
    <source>
        <strain evidence="3">cv. B73</strain>
    </source>
</reference>
<accession>A0A804PT66</accession>
<reference evidence="2" key="2">
    <citation type="submission" date="2019-07" db="EMBL/GenBank/DDBJ databases">
        <authorList>
            <person name="Seetharam A."/>
            <person name="Woodhouse M."/>
            <person name="Cannon E."/>
        </authorList>
    </citation>
    <scope>NUCLEOTIDE SEQUENCE [LARGE SCALE GENOMIC DNA]</scope>
    <source>
        <strain evidence="2">cv. B73</strain>
    </source>
</reference>
<protein>
    <submittedName>
        <fullName evidence="2">Uncharacterized protein</fullName>
    </submittedName>
</protein>